<gene>
    <name evidence="1" type="ORF">EGX47_11820</name>
</gene>
<organism evidence="1 2">
    <name type="scientific">Yersinia pseudotuberculosis</name>
    <dbReference type="NCBI Taxonomy" id="633"/>
    <lineage>
        <taxon>Bacteria</taxon>
        <taxon>Pseudomonadati</taxon>
        <taxon>Pseudomonadota</taxon>
        <taxon>Gammaproteobacteria</taxon>
        <taxon>Enterobacterales</taxon>
        <taxon>Yersiniaceae</taxon>
        <taxon>Yersinia</taxon>
    </lineage>
</organism>
<keyword evidence="2" id="KW-1185">Reference proteome</keyword>
<evidence type="ECO:0000313" key="2">
    <source>
        <dbReference type="Proteomes" id="UP000268669"/>
    </source>
</evidence>
<proteinExistence type="predicted"/>
<accession>A0ABM7AHT2</accession>
<dbReference type="Proteomes" id="UP000268669">
    <property type="component" value="Chromosome"/>
</dbReference>
<name>A0ABM7AHT2_YERPU</name>
<sequence length="62" mass="6800">MGLTPFGAAASSVQICSRQICPCPLTLPSLLVGNIPDCAQHQNQNPICKFWFYLLILKTHLS</sequence>
<reference evidence="1" key="1">
    <citation type="submission" date="2018-11" db="EMBL/GenBank/DDBJ databases">
        <title>FDA dAtabase for Regulatory Grade micrObial Sequences (FDA-ARGOS): Supporting development and validation of Infectious Disease Dx tests.</title>
        <authorList>
            <person name="Bliska J."/>
            <person name="Cleland M.-M."/>
            <person name="Tallon L."/>
            <person name="Sadzewicz L."/>
            <person name="Zhao X."/>
            <person name="Vavikolanu K."/>
            <person name="Mehta A."/>
            <person name="Aluvathingal J."/>
            <person name="Nadendla S."/>
            <person name="Yan Y."/>
            <person name="Sichtig H."/>
        </authorList>
    </citation>
    <scope>NUCLEOTIDE SEQUENCE [LARGE SCALE GENOMIC DNA]</scope>
    <source>
        <strain evidence="1">FDAARGOS_581</strain>
    </source>
</reference>
<dbReference type="EMBL" id="CP033713">
    <property type="protein sequence ID" value="AYW91926.1"/>
    <property type="molecule type" value="Genomic_DNA"/>
</dbReference>
<protein>
    <submittedName>
        <fullName evidence="1">Uncharacterized protein</fullName>
    </submittedName>
</protein>
<evidence type="ECO:0000313" key="1">
    <source>
        <dbReference type="EMBL" id="AYW91926.1"/>
    </source>
</evidence>